<keyword evidence="3" id="KW-1185">Reference proteome</keyword>
<evidence type="ECO:0000313" key="2">
    <source>
        <dbReference type="EMBL" id="TEB24071.1"/>
    </source>
</evidence>
<dbReference type="Proteomes" id="UP000298030">
    <property type="component" value="Unassembled WGS sequence"/>
</dbReference>
<dbReference type="EMBL" id="QPFP01000071">
    <property type="protein sequence ID" value="TEB24071.1"/>
    <property type="molecule type" value="Genomic_DNA"/>
</dbReference>
<gene>
    <name evidence="2" type="ORF">FA13DRAFT_1797606</name>
</gene>
<reference evidence="2 3" key="1">
    <citation type="journal article" date="2019" name="Nat. Ecol. Evol.">
        <title>Megaphylogeny resolves global patterns of mushroom evolution.</title>
        <authorList>
            <person name="Varga T."/>
            <person name="Krizsan K."/>
            <person name="Foldi C."/>
            <person name="Dima B."/>
            <person name="Sanchez-Garcia M."/>
            <person name="Sanchez-Ramirez S."/>
            <person name="Szollosi G.J."/>
            <person name="Szarkandi J.G."/>
            <person name="Papp V."/>
            <person name="Albert L."/>
            <person name="Andreopoulos W."/>
            <person name="Angelini C."/>
            <person name="Antonin V."/>
            <person name="Barry K.W."/>
            <person name="Bougher N.L."/>
            <person name="Buchanan P."/>
            <person name="Buyck B."/>
            <person name="Bense V."/>
            <person name="Catcheside P."/>
            <person name="Chovatia M."/>
            <person name="Cooper J."/>
            <person name="Damon W."/>
            <person name="Desjardin D."/>
            <person name="Finy P."/>
            <person name="Geml J."/>
            <person name="Haridas S."/>
            <person name="Hughes K."/>
            <person name="Justo A."/>
            <person name="Karasinski D."/>
            <person name="Kautmanova I."/>
            <person name="Kiss B."/>
            <person name="Kocsube S."/>
            <person name="Kotiranta H."/>
            <person name="LaButti K.M."/>
            <person name="Lechner B.E."/>
            <person name="Liimatainen K."/>
            <person name="Lipzen A."/>
            <person name="Lukacs Z."/>
            <person name="Mihaltcheva S."/>
            <person name="Morgado L.N."/>
            <person name="Niskanen T."/>
            <person name="Noordeloos M.E."/>
            <person name="Ohm R.A."/>
            <person name="Ortiz-Santana B."/>
            <person name="Ovrebo C."/>
            <person name="Racz N."/>
            <person name="Riley R."/>
            <person name="Savchenko A."/>
            <person name="Shiryaev A."/>
            <person name="Soop K."/>
            <person name="Spirin V."/>
            <person name="Szebenyi C."/>
            <person name="Tomsovsky M."/>
            <person name="Tulloss R.E."/>
            <person name="Uehling J."/>
            <person name="Grigoriev I.V."/>
            <person name="Vagvolgyi C."/>
            <person name="Papp T."/>
            <person name="Martin F.M."/>
            <person name="Miettinen O."/>
            <person name="Hibbett D.S."/>
            <person name="Nagy L.G."/>
        </authorList>
    </citation>
    <scope>NUCLEOTIDE SEQUENCE [LARGE SCALE GENOMIC DNA]</scope>
    <source>
        <strain evidence="2 3">FP101781</strain>
    </source>
</reference>
<organism evidence="2 3">
    <name type="scientific">Coprinellus micaceus</name>
    <name type="common">Glistening ink-cap mushroom</name>
    <name type="synonym">Coprinus micaceus</name>
    <dbReference type="NCBI Taxonomy" id="71717"/>
    <lineage>
        <taxon>Eukaryota</taxon>
        <taxon>Fungi</taxon>
        <taxon>Dikarya</taxon>
        <taxon>Basidiomycota</taxon>
        <taxon>Agaricomycotina</taxon>
        <taxon>Agaricomycetes</taxon>
        <taxon>Agaricomycetidae</taxon>
        <taxon>Agaricales</taxon>
        <taxon>Agaricineae</taxon>
        <taxon>Psathyrellaceae</taxon>
        <taxon>Coprinellus</taxon>
    </lineage>
</organism>
<evidence type="ECO:0000313" key="3">
    <source>
        <dbReference type="Proteomes" id="UP000298030"/>
    </source>
</evidence>
<accession>A0A4Y7SQT2</accession>
<protein>
    <submittedName>
        <fullName evidence="2">Uncharacterized protein</fullName>
    </submittedName>
</protein>
<proteinExistence type="predicted"/>
<comment type="caution">
    <text evidence="2">The sequence shown here is derived from an EMBL/GenBank/DDBJ whole genome shotgun (WGS) entry which is preliminary data.</text>
</comment>
<sequence>MPDSLTPEERCFIEAEYEGWVKQQSNLALFDGHFFSQRSFEESFIAPVTEQLSTTYRGGHLQSCDRDAIAGYCGKLHQWPTGSRQMLGSVRHDSLEWGFGDAQWLSYQRSSLDRIVTTTSQPSNTKELYARMEETTESMEEAARAANGESHVGPSAHVGGGPPLAL</sequence>
<evidence type="ECO:0000256" key="1">
    <source>
        <dbReference type="SAM" id="MobiDB-lite"/>
    </source>
</evidence>
<name>A0A4Y7SQT2_COPMI</name>
<feature type="region of interest" description="Disordered" evidence="1">
    <location>
        <begin position="136"/>
        <end position="166"/>
    </location>
</feature>
<dbReference type="AlphaFoldDB" id="A0A4Y7SQT2"/>